<dbReference type="InterPro" id="IPR011990">
    <property type="entry name" value="TPR-like_helical_dom_sf"/>
</dbReference>
<dbReference type="CDD" id="cd06170">
    <property type="entry name" value="LuxR_C_like"/>
    <property type="match status" value="1"/>
</dbReference>
<name>A0ABQ2UIL0_9PSEU</name>
<evidence type="ECO:0000313" key="5">
    <source>
        <dbReference type="EMBL" id="GGU31442.1"/>
    </source>
</evidence>
<evidence type="ECO:0000256" key="1">
    <source>
        <dbReference type="ARBA" id="ARBA00023015"/>
    </source>
</evidence>
<evidence type="ECO:0000259" key="4">
    <source>
        <dbReference type="PROSITE" id="PS50043"/>
    </source>
</evidence>
<dbReference type="Pfam" id="PF13191">
    <property type="entry name" value="AAA_16"/>
    <property type="match status" value="1"/>
</dbReference>
<evidence type="ECO:0000256" key="3">
    <source>
        <dbReference type="ARBA" id="ARBA00023163"/>
    </source>
</evidence>
<dbReference type="InterPro" id="IPR027417">
    <property type="entry name" value="P-loop_NTPase"/>
</dbReference>
<gene>
    <name evidence="5" type="ORF">GCM10010178_24710</name>
</gene>
<reference evidence="6" key="1">
    <citation type="journal article" date="2019" name="Int. J. Syst. Evol. Microbiol.">
        <title>The Global Catalogue of Microorganisms (GCM) 10K type strain sequencing project: providing services to taxonomists for standard genome sequencing and annotation.</title>
        <authorList>
            <consortium name="The Broad Institute Genomics Platform"/>
            <consortium name="The Broad Institute Genome Sequencing Center for Infectious Disease"/>
            <person name="Wu L."/>
            <person name="Ma J."/>
        </authorList>
    </citation>
    <scope>NUCLEOTIDE SEQUENCE [LARGE SCALE GENOMIC DNA]</scope>
    <source>
        <strain evidence="6">JCM 3296</strain>
    </source>
</reference>
<dbReference type="Gene3D" id="1.10.10.10">
    <property type="entry name" value="Winged helix-like DNA-binding domain superfamily/Winged helix DNA-binding domain"/>
    <property type="match status" value="1"/>
</dbReference>
<dbReference type="InterPro" id="IPR016032">
    <property type="entry name" value="Sig_transdc_resp-reg_C-effctor"/>
</dbReference>
<dbReference type="PRINTS" id="PR00038">
    <property type="entry name" value="HTHLUXR"/>
</dbReference>
<sequence>MVNTLSEPGTELFGRESVLTTIARHTAAARRGAGGQAVLVRGARGSGKSAVLRRTAATESRAGATVLSAVGRGERRPLAVARRLLVQAGVVVPELTDPAPADLHRAYRRMWRDVVTLAERTPVCLVLDDLDACDDETARWVDFVVRRLGEERVGLVLSHTSPLTVDLARAHVAGLRPLTTRQIRDMITATLNFTPDDVFTDLCLRLSGGIPRHLTTVLSDIQATHALRRESVELVAARRLRDQPEHLCAIATALVVVDRDELVAPLAGVSARLAENGISALRQHHLLGDGLPDHIREWYRAGVLAVLDPAEVLDLRHRAAIVLDESGQDVRAVADQLVHLPAVDTPWMSQVLREAAAGGKSRNAERYLRRLVELHPDDIELRVNLATGLSRHDPAQACEHLAAAFHRTTDPDLRAALAVKHALTGRTRTFLRIARDPALSEDMATLLDAVRLSIDLDDVHAVASAVAGARPPEAADTTAQRCLLGVVAEATMRGGGSMDDAVSYARAALADPDALTDWSMLSAATVLRIAGHTAEALAVLDRAVDAFSRNGDSLAQCRSLVHRALVHQSLGELDRATKDASAAVRAVRERGWRLPRALILLAWLSVQTGNTPLAEQLLHEVDEDDIRHLTPVHREYLRACGWLAHARDDIELAADRMAACAAVMKATGLSDPSTLPTWSDVVQILSLAGRDTTAAVREVDRLAQVWPSREAAAFSLLARALTTTGPGALDMAKAAADGFAAVPSPLHQARAELLLGRRHTGAGETRKARKHLRTAVGLAVRAGCKPLADAARTLLLGVGGRMREPSTMDSLAVLTASERKVVGLAAAGVTNRAIADRLFVTVRTVEVHLTRAYRKLGVSSRAQLADVLAS</sequence>
<dbReference type="PROSITE" id="PS00622">
    <property type="entry name" value="HTH_LUXR_1"/>
    <property type="match status" value="1"/>
</dbReference>
<dbReference type="SUPFAM" id="SSF46894">
    <property type="entry name" value="C-terminal effector domain of the bipartite response regulators"/>
    <property type="match status" value="1"/>
</dbReference>
<protein>
    <submittedName>
        <fullName evidence="5">LuxR family transcriptional regulator</fullName>
    </submittedName>
</protein>
<keyword evidence="3" id="KW-0804">Transcription</keyword>
<comment type="caution">
    <text evidence="5">The sequence shown here is derived from an EMBL/GenBank/DDBJ whole genome shotgun (WGS) entry which is preliminary data.</text>
</comment>
<feature type="domain" description="HTH luxR-type" evidence="4">
    <location>
        <begin position="807"/>
        <end position="870"/>
    </location>
</feature>
<dbReference type="SUPFAM" id="SSF52540">
    <property type="entry name" value="P-loop containing nucleoside triphosphate hydrolases"/>
    <property type="match status" value="1"/>
</dbReference>
<evidence type="ECO:0000313" key="6">
    <source>
        <dbReference type="Proteomes" id="UP000649573"/>
    </source>
</evidence>
<dbReference type="PANTHER" id="PTHR44688">
    <property type="entry name" value="DNA-BINDING TRANSCRIPTIONAL ACTIVATOR DEVR_DOSR"/>
    <property type="match status" value="1"/>
</dbReference>
<keyword evidence="6" id="KW-1185">Reference proteome</keyword>
<dbReference type="SUPFAM" id="SSF48452">
    <property type="entry name" value="TPR-like"/>
    <property type="match status" value="1"/>
</dbReference>
<keyword evidence="1" id="KW-0805">Transcription regulation</keyword>
<dbReference type="SMART" id="SM00421">
    <property type="entry name" value="HTH_LUXR"/>
    <property type="match status" value="1"/>
</dbReference>
<dbReference type="Proteomes" id="UP000649573">
    <property type="component" value="Unassembled WGS sequence"/>
</dbReference>
<accession>A0ABQ2UIL0</accession>
<dbReference type="InterPro" id="IPR041664">
    <property type="entry name" value="AAA_16"/>
</dbReference>
<dbReference type="InterPro" id="IPR000792">
    <property type="entry name" value="Tscrpt_reg_LuxR_C"/>
</dbReference>
<proteinExistence type="predicted"/>
<dbReference type="EMBL" id="BMRE01000007">
    <property type="protein sequence ID" value="GGU31442.1"/>
    <property type="molecule type" value="Genomic_DNA"/>
</dbReference>
<evidence type="ECO:0000256" key="2">
    <source>
        <dbReference type="ARBA" id="ARBA00023125"/>
    </source>
</evidence>
<dbReference type="PROSITE" id="PS50043">
    <property type="entry name" value="HTH_LUXR_2"/>
    <property type="match status" value="1"/>
</dbReference>
<organism evidence="5 6">
    <name type="scientific">Lentzea flava</name>
    <dbReference type="NCBI Taxonomy" id="103732"/>
    <lineage>
        <taxon>Bacteria</taxon>
        <taxon>Bacillati</taxon>
        <taxon>Actinomycetota</taxon>
        <taxon>Actinomycetes</taxon>
        <taxon>Pseudonocardiales</taxon>
        <taxon>Pseudonocardiaceae</taxon>
        <taxon>Lentzea</taxon>
    </lineage>
</organism>
<dbReference type="InterPro" id="IPR036388">
    <property type="entry name" value="WH-like_DNA-bd_sf"/>
</dbReference>
<dbReference type="Gene3D" id="1.25.40.10">
    <property type="entry name" value="Tetratricopeptide repeat domain"/>
    <property type="match status" value="1"/>
</dbReference>
<keyword evidence="2" id="KW-0238">DNA-binding</keyword>
<dbReference type="PANTHER" id="PTHR44688:SF16">
    <property type="entry name" value="DNA-BINDING TRANSCRIPTIONAL ACTIVATOR DEVR_DOSR"/>
    <property type="match status" value="1"/>
</dbReference>
<dbReference type="Gene3D" id="3.40.50.300">
    <property type="entry name" value="P-loop containing nucleotide triphosphate hydrolases"/>
    <property type="match status" value="1"/>
</dbReference>
<dbReference type="Pfam" id="PF00196">
    <property type="entry name" value="GerE"/>
    <property type="match status" value="1"/>
</dbReference>